<sequence length="312" mass="33653">MMKTKRIGVVMGGPSKEREVSLNTGSAIVEALKEKGYDAVPIDLDPSLFPSKIEDAGVQVVFNAVHGLYGEDGRMQAVLEMLGIPYTGSGVLSSALAMNKFYTKRMFEANGVKTAKCLYLTDKDRQTAKQDILRQLGIPCVVKPAEQGSSIGVTIVKKEEDLDKALEEAFSYGKLVLAEAFFTGKEVAAGVMMDASGNPVAMPLVLIEPHVDFYDYHNKYTKGATTYTCPAPFDETLTKALQEEAVKAYKALGCSGVARVDEMVDTEGRFICLEVNTIPGMTATSLVPKAAKAMGLSFPDLCEKILETAHLG</sequence>
<dbReference type="InterPro" id="IPR011761">
    <property type="entry name" value="ATP-grasp"/>
</dbReference>
<dbReference type="InterPro" id="IPR016185">
    <property type="entry name" value="PreATP-grasp_dom_sf"/>
</dbReference>
<evidence type="ECO:0000256" key="4">
    <source>
        <dbReference type="ARBA" id="ARBA00022598"/>
    </source>
</evidence>
<dbReference type="InterPro" id="IPR011127">
    <property type="entry name" value="Dala_Dala_lig_N"/>
</dbReference>
<keyword evidence="6 13" id="KW-0067">ATP-binding</keyword>
<reference evidence="15" key="1">
    <citation type="submission" date="2021-02" db="EMBL/GenBank/DDBJ databases">
        <title>Infant gut strain persistence is associated with maternal origin, phylogeny, and functional potential including surface adhesion and iron acquisition.</title>
        <authorList>
            <person name="Lou Y.C."/>
        </authorList>
    </citation>
    <scope>NUCLEOTIDE SEQUENCE</scope>
    <source>
        <strain evidence="15">L3_106_000M1_dasL3_106_000M1_concoct_15</strain>
    </source>
</reference>
<feature type="active site" evidence="11">
    <location>
        <position position="149"/>
    </location>
</feature>
<evidence type="ECO:0000256" key="2">
    <source>
        <dbReference type="ARBA" id="ARBA00010871"/>
    </source>
</evidence>
<feature type="active site" evidence="11">
    <location>
        <position position="17"/>
    </location>
</feature>
<keyword evidence="4 10" id="KW-0436">Ligase</keyword>
<feature type="binding site" evidence="12">
    <location>
        <position position="261"/>
    </location>
    <ligand>
        <name>Mg(2+)</name>
        <dbReference type="ChEBI" id="CHEBI:18420"/>
        <label>1</label>
    </ligand>
</feature>
<dbReference type="GO" id="GO:0005737">
    <property type="term" value="C:cytoplasm"/>
    <property type="evidence" value="ECO:0007669"/>
    <property type="project" value="UniProtKB-SubCell"/>
</dbReference>
<comment type="caution">
    <text evidence="15">The sequence shown here is derived from an EMBL/GenBank/DDBJ whole genome shotgun (WGS) entry which is preliminary data.</text>
</comment>
<dbReference type="NCBIfam" id="NF002528">
    <property type="entry name" value="PRK01966.1-4"/>
    <property type="match status" value="1"/>
</dbReference>
<keyword evidence="7 10" id="KW-0133">Cell shape</keyword>
<dbReference type="InterPro" id="IPR005905">
    <property type="entry name" value="D_ala_D_ala"/>
</dbReference>
<dbReference type="NCBIfam" id="TIGR01205">
    <property type="entry name" value="D_ala_D_alaTIGR"/>
    <property type="match status" value="1"/>
</dbReference>
<dbReference type="Pfam" id="PF07478">
    <property type="entry name" value="Dala_Dala_lig_C"/>
    <property type="match status" value="1"/>
</dbReference>
<gene>
    <name evidence="10" type="primary">ddl</name>
    <name evidence="15" type="ORF">KHX13_07540</name>
</gene>
<keyword evidence="12" id="KW-0479">Metal-binding</keyword>
<dbReference type="PIRSF" id="PIRSF039102">
    <property type="entry name" value="Ddl/VanB"/>
    <property type="match status" value="1"/>
</dbReference>
<evidence type="ECO:0000256" key="3">
    <source>
        <dbReference type="ARBA" id="ARBA00022490"/>
    </source>
</evidence>
<dbReference type="SMART" id="SM01209">
    <property type="entry name" value="GARS_A"/>
    <property type="match status" value="1"/>
</dbReference>
<dbReference type="GO" id="GO:0005524">
    <property type="term" value="F:ATP binding"/>
    <property type="evidence" value="ECO:0007669"/>
    <property type="project" value="UniProtKB-UniRule"/>
</dbReference>
<name>A0A943I521_9FIRM</name>
<evidence type="ECO:0000256" key="11">
    <source>
        <dbReference type="PIRSR" id="PIRSR039102-1"/>
    </source>
</evidence>
<organism evidence="15 16">
    <name type="scientific">Acidaminococcus intestini</name>
    <dbReference type="NCBI Taxonomy" id="187327"/>
    <lineage>
        <taxon>Bacteria</taxon>
        <taxon>Bacillati</taxon>
        <taxon>Bacillota</taxon>
        <taxon>Negativicutes</taxon>
        <taxon>Acidaminococcales</taxon>
        <taxon>Acidaminococcaceae</taxon>
        <taxon>Acidaminococcus</taxon>
    </lineage>
</organism>
<dbReference type="Gene3D" id="3.30.1490.20">
    <property type="entry name" value="ATP-grasp fold, A domain"/>
    <property type="match status" value="1"/>
</dbReference>
<evidence type="ECO:0000256" key="6">
    <source>
        <dbReference type="ARBA" id="ARBA00022840"/>
    </source>
</evidence>
<dbReference type="GO" id="GO:0046872">
    <property type="term" value="F:metal ion binding"/>
    <property type="evidence" value="ECO:0007669"/>
    <property type="project" value="UniProtKB-KW"/>
</dbReference>
<dbReference type="Proteomes" id="UP000754226">
    <property type="component" value="Unassembled WGS sequence"/>
</dbReference>
<evidence type="ECO:0000256" key="8">
    <source>
        <dbReference type="ARBA" id="ARBA00022984"/>
    </source>
</evidence>
<evidence type="ECO:0000256" key="5">
    <source>
        <dbReference type="ARBA" id="ARBA00022741"/>
    </source>
</evidence>
<keyword evidence="3 10" id="KW-0963">Cytoplasm</keyword>
<dbReference type="GO" id="GO:0009252">
    <property type="term" value="P:peptidoglycan biosynthetic process"/>
    <property type="evidence" value="ECO:0007669"/>
    <property type="project" value="UniProtKB-UniRule"/>
</dbReference>
<keyword evidence="8 10" id="KW-0573">Peptidoglycan synthesis</keyword>
<dbReference type="PROSITE" id="PS50975">
    <property type="entry name" value="ATP_GRASP"/>
    <property type="match status" value="1"/>
</dbReference>
<dbReference type="GO" id="GO:0008716">
    <property type="term" value="F:D-alanine-D-alanine ligase activity"/>
    <property type="evidence" value="ECO:0007669"/>
    <property type="project" value="UniProtKB-UniRule"/>
</dbReference>
<dbReference type="InterPro" id="IPR013815">
    <property type="entry name" value="ATP_grasp_subdomain_1"/>
</dbReference>
<feature type="domain" description="ATP-grasp" evidence="14">
    <location>
        <begin position="104"/>
        <end position="307"/>
    </location>
</feature>
<dbReference type="AlphaFoldDB" id="A0A943I521"/>
<comment type="pathway">
    <text evidence="10">Cell wall biogenesis; peptidoglycan biosynthesis.</text>
</comment>
<comment type="catalytic activity">
    <reaction evidence="10">
        <text>2 D-alanine + ATP = D-alanyl-D-alanine + ADP + phosphate + H(+)</text>
        <dbReference type="Rhea" id="RHEA:11224"/>
        <dbReference type="ChEBI" id="CHEBI:15378"/>
        <dbReference type="ChEBI" id="CHEBI:30616"/>
        <dbReference type="ChEBI" id="CHEBI:43474"/>
        <dbReference type="ChEBI" id="CHEBI:57416"/>
        <dbReference type="ChEBI" id="CHEBI:57822"/>
        <dbReference type="ChEBI" id="CHEBI:456216"/>
        <dbReference type="EC" id="6.3.2.4"/>
    </reaction>
</comment>
<feature type="binding site" evidence="12">
    <location>
        <position position="276"/>
    </location>
    <ligand>
        <name>Mg(2+)</name>
        <dbReference type="ChEBI" id="CHEBI:18420"/>
        <label>2</label>
    </ligand>
</feature>
<dbReference type="EMBL" id="JAGZCZ010000008">
    <property type="protein sequence ID" value="MBS5520161.1"/>
    <property type="molecule type" value="Genomic_DNA"/>
</dbReference>
<accession>A0A943I521</accession>
<dbReference type="InterPro" id="IPR011095">
    <property type="entry name" value="Dala_Dala_lig_C"/>
</dbReference>
<dbReference type="GO" id="GO:0071555">
    <property type="term" value="P:cell wall organization"/>
    <property type="evidence" value="ECO:0007669"/>
    <property type="project" value="UniProtKB-KW"/>
</dbReference>
<dbReference type="SUPFAM" id="SSF52440">
    <property type="entry name" value="PreATP-grasp domain"/>
    <property type="match status" value="1"/>
</dbReference>
<proteinExistence type="inferred from homology"/>
<evidence type="ECO:0000256" key="1">
    <source>
        <dbReference type="ARBA" id="ARBA00004496"/>
    </source>
</evidence>
<dbReference type="SUPFAM" id="SSF56059">
    <property type="entry name" value="Glutathione synthetase ATP-binding domain-like"/>
    <property type="match status" value="1"/>
</dbReference>
<keyword evidence="5 13" id="KW-0547">Nucleotide-binding</keyword>
<dbReference type="PROSITE" id="PS00843">
    <property type="entry name" value="DALA_DALA_LIGASE_1"/>
    <property type="match status" value="1"/>
</dbReference>
<keyword evidence="12" id="KW-0464">Manganese</keyword>
<dbReference type="Gene3D" id="3.30.470.20">
    <property type="entry name" value="ATP-grasp fold, B domain"/>
    <property type="match status" value="1"/>
</dbReference>
<comment type="cofactor">
    <cofactor evidence="12">
        <name>Mg(2+)</name>
        <dbReference type="ChEBI" id="CHEBI:18420"/>
    </cofactor>
    <cofactor evidence="12">
        <name>Mn(2+)</name>
        <dbReference type="ChEBI" id="CHEBI:29035"/>
    </cofactor>
    <text evidence="12">Binds 2 magnesium or manganese ions per subunit.</text>
</comment>
<evidence type="ECO:0000256" key="10">
    <source>
        <dbReference type="HAMAP-Rule" id="MF_00047"/>
    </source>
</evidence>
<feature type="active site" evidence="11">
    <location>
        <position position="285"/>
    </location>
</feature>
<comment type="function">
    <text evidence="10">Cell wall formation.</text>
</comment>
<comment type="similarity">
    <text evidence="2 10">Belongs to the D-alanine--D-alanine ligase family.</text>
</comment>
<dbReference type="GO" id="GO:0008360">
    <property type="term" value="P:regulation of cell shape"/>
    <property type="evidence" value="ECO:0007669"/>
    <property type="project" value="UniProtKB-KW"/>
</dbReference>
<evidence type="ECO:0000259" key="14">
    <source>
        <dbReference type="PROSITE" id="PS50975"/>
    </source>
</evidence>
<feature type="binding site" evidence="12">
    <location>
        <position position="274"/>
    </location>
    <ligand>
        <name>Mg(2+)</name>
        <dbReference type="ChEBI" id="CHEBI:18420"/>
        <label>1</label>
    </ligand>
</feature>
<evidence type="ECO:0000256" key="9">
    <source>
        <dbReference type="ARBA" id="ARBA00023316"/>
    </source>
</evidence>
<dbReference type="PANTHER" id="PTHR23132">
    <property type="entry name" value="D-ALANINE--D-ALANINE LIGASE"/>
    <property type="match status" value="1"/>
</dbReference>
<evidence type="ECO:0000313" key="15">
    <source>
        <dbReference type="EMBL" id="MBS5520161.1"/>
    </source>
</evidence>
<evidence type="ECO:0000256" key="12">
    <source>
        <dbReference type="PIRSR" id="PIRSR039102-3"/>
    </source>
</evidence>
<evidence type="ECO:0000313" key="16">
    <source>
        <dbReference type="Proteomes" id="UP000754226"/>
    </source>
</evidence>
<dbReference type="HAMAP" id="MF_00047">
    <property type="entry name" value="Dala_Dala_lig"/>
    <property type="match status" value="1"/>
</dbReference>
<comment type="subcellular location">
    <subcellularLocation>
        <location evidence="1 10">Cytoplasm</location>
    </subcellularLocation>
</comment>
<dbReference type="NCBIfam" id="NF002378">
    <property type="entry name" value="PRK01372.1"/>
    <property type="match status" value="1"/>
</dbReference>
<protein>
    <recommendedName>
        <fullName evidence="10">D-alanine--D-alanine ligase</fullName>
        <ecNumber evidence="10">6.3.2.4</ecNumber>
    </recommendedName>
    <alternativeName>
        <fullName evidence="10">D-Ala-D-Ala ligase</fullName>
    </alternativeName>
    <alternativeName>
        <fullName evidence="10">D-alanylalanine synthetase</fullName>
    </alternativeName>
</protein>
<keyword evidence="9 10" id="KW-0961">Cell wall biogenesis/degradation</keyword>
<evidence type="ECO:0000256" key="7">
    <source>
        <dbReference type="ARBA" id="ARBA00022960"/>
    </source>
</evidence>
<keyword evidence="12" id="KW-0460">Magnesium</keyword>
<dbReference type="Pfam" id="PF01820">
    <property type="entry name" value="Dala_Dala_lig_N"/>
    <property type="match status" value="2"/>
</dbReference>
<evidence type="ECO:0000256" key="13">
    <source>
        <dbReference type="PROSITE-ProRule" id="PRU00409"/>
    </source>
</evidence>
<dbReference type="EC" id="6.3.2.4" evidence="10"/>
<feature type="binding site" evidence="12">
    <location>
        <position position="274"/>
    </location>
    <ligand>
        <name>Mg(2+)</name>
        <dbReference type="ChEBI" id="CHEBI:18420"/>
        <label>2</label>
    </ligand>
</feature>
<dbReference type="Gene3D" id="3.40.50.20">
    <property type="match status" value="1"/>
</dbReference>
<dbReference type="InterPro" id="IPR000291">
    <property type="entry name" value="D-Ala_lig_Van_CS"/>
</dbReference>
<dbReference type="PANTHER" id="PTHR23132:SF23">
    <property type="entry name" value="D-ALANINE--D-ALANINE LIGASE B"/>
    <property type="match status" value="1"/>
</dbReference>